<protein>
    <recommendedName>
        <fullName evidence="13">C2H2-type domain-containing protein</fullName>
    </recommendedName>
</protein>
<evidence type="ECO:0000256" key="9">
    <source>
        <dbReference type="ARBA" id="ARBA00023163"/>
    </source>
</evidence>
<evidence type="ECO:0000313" key="14">
    <source>
        <dbReference type="EMBL" id="CAE6356816.1"/>
    </source>
</evidence>
<reference evidence="14" key="1">
    <citation type="submission" date="2021-01" db="EMBL/GenBank/DDBJ databases">
        <authorList>
            <person name="Kaushik A."/>
        </authorList>
    </citation>
    <scope>NUCLEOTIDE SEQUENCE</scope>
    <source>
        <strain evidence="14">AG1-1C</strain>
    </source>
</reference>
<evidence type="ECO:0000256" key="7">
    <source>
        <dbReference type="ARBA" id="ARBA00023015"/>
    </source>
</evidence>
<evidence type="ECO:0000259" key="13">
    <source>
        <dbReference type="PROSITE" id="PS50157"/>
    </source>
</evidence>
<evidence type="ECO:0000313" key="15">
    <source>
        <dbReference type="Proteomes" id="UP000663846"/>
    </source>
</evidence>
<accession>A0A8H2ZVS9</accession>
<comment type="subcellular location">
    <subcellularLocation>
        <location evidence="1">Nucleus</location>
    </subcellularLocation>
</comment>
<feature type="region of interest" description="Disordered" evidence="12">
    <location>
        <begin position="1"/>
        <end position="168"/>
    </location>
</feature>
<evidence type="ECO:0000256" key="3">
    <source>
        <dbReference type="ARBA" id="ARBA00022723"/>
    </source>
</evidence>
<feature type="compositionally biased region" description="Polar residues" evidence="12">
    <location>
        <begin position="94"/>
        <end position="108"/>
    </location>
</feature>
<dbReference type="EMBL" id="CAJMWS010000078">
    <property type="protein sequence ID" value="CAE6356816.1"/>
    <property type="molecule type" value="Genomic_DNA"/>
</dbReference>
<dbReference type="Gene3D" id="3.30.160.60">
    <property type="entry name" value="Classic Zinc Finger"/>
    <property type="match status" value="2"/>
</dbReference>
<comment type="caution">
    <text evidence="14">The sequence shown here is derived from an EMBL/GenBank/DDBJ whole genome shotgun (WGS) entry which is preliminary data.</text>
</comment>
<feature type="domain" description="C2H2-type" evidence="13">
    <location>
        <begin position="173"/>
        <end position="200"/>
    </location>
</feature>
<name>A0A8H2ZVS9_9AGAM</name>
<dbReference type="GO" id="GO:0010468">
    <property type="term" value="P:regulation of gene expression"/>
    <property type="evidence" value="ECO:0007669"/>
    <property type="project" value="TreeGrafter"/>
</dbReference>
<keyword evidence="3" id="KW-0479">Metal-binding</keyword>
<evidence type="ECO:0000256" key="11">
    <source>
        <dbReference type="PROSITE-ProRule" id="PRU00042"/>
    </source>
</evidence>
<dbReference type="PROSITE" id="PS50157">
    <property type="entry name" value="ZINC_FINGER_C2H2_2"/>
    <property type="match status" value="1"/>
</dbReference>
<comment type="similarity">
    <text evidence="2">Belongs to the krueppel C2H2-type zinc-finger protein family.</text>
</comment>
<dbReference type="FunFam" id="3.30.160.60:FF:000100">
    <property type="entry name" value="Zinc finger 45-like"/>
    <property type="match status" value="1"/>
</dbReference>
<dbReference type="GO" id="GO:0008270">
    <property type="term" value="F:zinc ion binding"/>
    <property type="evidence" value="ECO:0007669"/>
    <property type="project" value="UniProtKB-KW"/>
</dbReference>
<dbReference type="GO" id="GO:0005634">
    <property type="term" value="C:nucleus"/>
    <property type="evidence" value="ECO:0007669"/>
    <property type="project" value="UniProtKB-SubCell"/>
</dbReference>
<keyword evidence="9" id="KW-0804">Transcription</keyword>
<dbReference type="GO" id="GO:0003677">
    <property type="term" value="F:DNA binding"/>
    <property type="evidence" value="ECO:0007669"/>
    <property type="project" value="UniProtKB-KW"/>
</dbReference>
<feature type="compositionally biased region" description="Polar residues" evidence="12">
    <location>
        <begin position="44"/>
        <end position="67"/>
    </location>
</feature>
<dbReference type="SMART" id="SM00355">
    <property type="entry name" value="ZnF_C2H2"/>
    <property type="match status" value="2"/>
</dbReference>
<keyword evidence="6" id="KW-0862">Zinc</keyword>
<dbReference type="InterPro" id="IPR013087">
    <property type="entry name" value="Znf_C2H2_type"/>
</dbReference>
<evidence type="ECO:0000256" key="8">
    <source>
        <dbReference type="ARBA" id="ARBA00023125"/>
    </source>
</evidence>
<feature type="compositionally biased region" description="Polar residues" evidence="12">
    <location>
        <begin position="1"/>
        <end position="21"/>
    </location>
</feature>
<dbReference type="SUPFAM" id="SSF57667">
    <property type="entry name" value="beta-beta-alpha zinc fingers"/>
    <property type="match status" value="1"/>
</dbReference>
<organism evidence="14 15">
    <name type="scientific">Rhizoctonia solani</name>
    <dbReference type="NCBI Taxonomy" id="456999"/>
    <lineage>
        <taxon>Eukaryota</taxon>
        <taxon>Fungi</taxon>
        <taxon>Dikarya</taxon>
        <taxon>Basidiomycota</taxon>
        <taxon>Agaricomycotina</taxon>
        <taxon>Agaricomycetes</taxon>
        <taxon>Cantharellales</taxon>
        <taxon>Ceratobasidiaceae</taxon>
        <taxon>Rhizoctonia</taxon>
    </lineage>
</organism>
<dbReference type="FunFam" id="3.30.160.60:FF:000075">
    <property type="entry name" value="Putative zinc finger protein 536"/>
    <property type="match status" value="1"/>
</dbReference>
<dbReference type="InterPro" id="IPR036236">
    <property type="entry name" value="Znf_C2H2_sf"/>
</dbReference>
<dbReference type="PANTHER" id="PTHR16515">
    <property type="entry name" value="PR DOMAIN ZINC FINGER PROTEIN"/>
    <property type="match status" value="1"/>
</dbReference>
<evidence type="ECO:0000256" key="6">
    <source>
        <dbReference type="ARBA" id="ARBA00022833"/>
    </source>
</evidence>
<evidence type="ECO:0000256" key="5">
    <source>
        <dbReference type="ARBA" id="ARBA00022771"/>
    </source>
</evidence>
<dbReference type="AlphaFoldDB" id="A0A8H2ZVS9"/>
<proteinExistence type="inferred from homology"/>
<dbReference type="Pfam" id="PF00096">
    <property type="entry name" value="zf-C2H2"/>
    <property type="match status" value="2"/>
</dbReference>
<dbReference type="PANTHER" id="PTHR16515:SF49">
    <property type="entry name" value="GASTRULA ZINC FINGER PROTEIN XLCGF49.1-LIKE-RELATED"/>
    <property type="match status" value="1"/>
</dbReference>
<feature type="compositionally biased region" description="Low complexity" evidence="12">
    <location>
        <begin position="75"/>
        <end position="85"/>
    </location>
</feature>
<evidence type="ECO:0000256" key="1">
    <source>
        <dbReference type="ARBA" id="ARBA00004123"/>
    </source>
</evidence>
<dbReference type="PROSITE" id="PS00028">
    <property type="entry name" value="ZINC_FINGER_C2H2_1"/>
    <property type="match status" value="1"/>
</dbReference>
<keyword evidence="5 11" id="KW-0863">Zinc-finger</keyword>
<keyword evidence="4" id="KW-0677">Repeat</keyword>
<sequence>MSHSQNSSHDSTYYGSGSGINTAGPGGDLPPFQSFPAARDSRSRPNPGNAPSQQDPAVAHGSSQRYQTVDDPNIRRSSYSSSTDDPTYRERQRTTTLPEFTPFPSASPSHRYAPPEGARAPQIRPIPPPAYVPETSTSYLPVPPPDVIRVPSGLPPGQPSPYAPPGPLTARPHVCEHCDSGFARAHDLKRHLETHNSERPHRCPNCQRSFSRKDAVQRHLVVTQCTGSGSSK</sequence>
<dbReference type="InterPro" id="IPR050331">
    <property type="entry name" value="Zinc_finger"/>
</dbReference>
<keyword evidence="8" id="KW-0238">DNA-binding</keyword>
<keyword evidence="7" id="KW-0805">Transcription regulation</keyword>
<evidence type="ECO:0000256" key="4">
    <source>
        <dbReference type="ARBA" id="ARBA00022737"/>
    </source>
</evidence>
<gene>
    <name evidence="14" type="ORF">RDB_LOCUS15244</name>
</gene>
<evidence type="ECO:0000256" key="2">
    <source>
        <dbReference type="ARBA" id="ARBA00006991"/>
    </source>
</evidence>
<evidence type="ECO:0000256" key="10">
    <source>
        <dbReference type="ARBA" id="ARBA00023242"/>
    </source>
</evidence>
<dbReference type="Proteomes" id="UP000663846">
    <property type="component" value="Unassembled WGS sequence"/>
</dbReference>
<keyword evidence="10" id="KW-0539">Nucleus</keyword>
<feature type="compositionally biased region" description="Pro residues" evidence="12">
    <location>
        <begin position="153"/>
        <end position="167"/>
    </location>
</feature>
<evidence type="ECO:0000256" key="12">
    <source>
        <dbReference type="SAM" id="MobiDB-lite"/>
    </source>
</evidence>